<dbReference type="SUPFAM" id="SSF117916">
    <property type="entry name" value="Fe-S cluster assembly (FSCA) domain-like"/>
    <property type="match status" value="1"/>
</dbReference>
<dbReference type="Pfam" id="PF01106">
    <property type="entry name" value="NifU"/>
    <property type="match status" value="1"/>
</dbReference>
<dbReference type="PIRSF" id="PIRSF036773">
    <property type="entry name" value="HIRIP5"/>
    <property type="match status" value="1"/>
</dbReference>
<dbReference type="AlphaFoldDB" id="A0A916NCX7"/>
<dbReference type="SUPFAM" id="SSF110836">
    <property type="entry name" value="Hypothetical protein SAV1430"/>
    <property type="match status" value="1"/>
</dbReference>
<keyword evidence="4" id="KW-1185">Reference proteome</keyword>
<organism evidence="3 4">
    <name type="scientific">Dyadobacter helix</name>
    <dbReference type="NCBI Taxonomy" id="2822344"/>
    <lineage>
        <taxon>Bacteria</taxon>
        <taxon>Pseudomonadati</taxon>
        <taxon>Bacteroidota</taxon>
        <taxon>Cytophagia</taxon>
        <taxon>Cytophagales</taxon>
        <taxon>Spirosomataceae</taxon>
        <taxon>Dyadobacter</taxon>
    </lineage>
</organism>
<dbReference type="GO" id="GO:0005506">
    <property type="term" value="F:iron ion binding"/>
    <property type="evidence" value="ECO:0007669"/>
    <property type="project" value="InterPro"/>
</dbReference>
<evidence type="ECO:0000313" key="3">
    <source>
        <dbReference type="EMBL" id="CAG5004714.1"/>
    </source>
</evidence>
<evidence type="ECO:0000256" key="1">
    <source>
        <dbReference type="ARBA" id="ARBA00006420"/>
    </source>
</evidence>
<dbReference type="PANTHER" id="PTHR11178:SF1">
    <property type="entry name" value="NFU1 IRON-SULFUR CLUSTER SCAFFOLD HOMOLOG, MITOCHONDRIAL"/>
    <property type="match status" value="1"/>
</dbReference>
<feature type="domain" description="Scaffold protein Nfu/NifU N-terminal" evidence="2">
    <location>
        <begin position="29"/>
        <end position="120"/>
    </location>
</feature>
<sequence length="219" mass="24643">MMILLLKQRDKSIHHCRKISHMLSRPIFVYTELSPNPNSMKFVLNFELVPEGLSFDYPSLEAALEEGKVSPLAADLFQFPHVRRVFIASNFITITKDEEIAWEEVLRDTKQFIKIYFEENHPVFEQKTIDSNTLIVDARDSDTVQKIKAALDQYVRPAVESDGGAINFHSFNEDSGVVKVLLQGSCSGCPSSTLTLKAGIENLLTRMVPDVKEVVAEGV</sequence>
<dbReference type="InterPro" id="IPR034904">
    <property type="entry name" value="FSCA_dom_sf"/>
</dbReference>
<reference evidence="3" key="1">
    <citation type="submission" date="2021-04" db="EMBL/GenBank/DDBJ databases">
        <authorList>
            <person name="Rodrigo-Torres L."/>
            <person name="Arahal R. D."/>
            <person name="Lucena T."/>
        </authorList>
    </citation>
    <scope>NUCLEOTIDE SEQUENCE</scope>
    <source>
        <strain evidence="3">CECT 9275</strain>
    </source>
</reference>
<dbReference type="Gene3D" id="3.30.300.130">
    <property type="entry name" value="Fe-S cluster assembly (FSCA)"/>
    <property type="match status" value="1"/>
</dbReference>
<dbReference type="Proteomes" id="UP000680038">
    <property type="component" value="Unassembled WGS sequence"/>
</dbReference>
<dbReference type="InterPro" id="IPR036498">
    <property type="entry name" value="Nfu/NifU_N_sf"/>
</dbReference>
<accession>A0A916NCX7</accession>
<dbReference type="Gene3D" id="3.30.1370.70">
    <property type="entry name" value="Scaffold protein Nfu/NifU, N-terminal domain"/>
    <property type="match status" value="1"/>
</dbReference>
<comment type="caution">
    <text evidence="3">The sequence shown here is derived from an EMBL/GenBank/DDBJ whole genome shotgun (WGS) entry which is preliminary data.</text>
</comment>
<evidence type="ECO:0000259" key="2">
    <source>
        <dbReference type="SMART" id="SM00932"/>
    </source>
</evidence>
<gene>
    <name evidence="3" type="primary">nfuA_2</name>
    <name evidence="3" type="ORF">DYBT9275_03430</name>
</gene>
<dbReference type="EMBL" id="CAJRAF010000002">
    <property type="protein sequence ID" value="CAG5004714.1"/>
    <property type="molecule type" value="Genomic_DNA"/>
</dbReference>
<dbReference type="GO" id="GO:0016226">
    <property type="term" value="P:iron-sulfur cluster assembly"/>
    <property type="evidence" value="ECO:0007669"/>
    <property type="project" value="InterPro"/>
</dbReference>
<evidence type="ECO:0000313" key="4">
    <source>
        <dbReference type="Proteomes" id="UP000680038"/>
    </source>
</evidence>
<protein>
    <submittedName>
        <fullName evidence="3">Fe/S biogenesis protein NfuA</fullName>
    </submittedName>
</protein>
<comment type="similarity">
    <text evidence="1">Belongs to the NifU family.</text>
</comment>
<dbReference type="PANTHER" id="PTHR11178">
    <property type="entry name" value="IRON-SULFUR CLUSTER SCAFFOLD PROTEIN NFU-RELATED"/>
    <property type="match status" value="1"/>
</dbReference>
<dbReference type="InterPro" id="IPR035433">
    <property type="entry name" value="NFU1-like"/>
</dbReference>
<dbReference type="Pfam" id="PF08712">
    <property type="entry name" value="Nfu_N"/>
    <property type="match status" value="1"/>
</dbReference>
<dbReference type="SMART" id="SM00932">
    <property type="entry name" value="Nfu_N"/>
    <property type="match status" value="1"/>
</dbReference>
<dbReference type="GO" id="GO:0051536">
    <property type="term" value="F:iron-sulfur cluster binding"/>
    <property type="evidence" value="ECO:0007669"/>
    <property type="project" value="InterPro"/>
</dbReference>
<name>A0A916NCX7_9BACT</name>
<proteinExistence type="inferred from homology"/>
<dbReference type="InterPro" id="IPR001075">
    <property type="entry name" value="NIF_FeS_clus_asmbl_NifU_C"/>
</dbReference>
<dbReference type="InterPro" id="IPR014824">
    <property type="entry name" value="Nfu/NifU_N"/>
</dbReference>